<reference evidence="1" key="1">
    <citation type="submission" date="2022-03" db="EMBL/GenBank/DDBJ databases">
        <authorList>
            <person name="Lindestad O."/>
        </authorList>
    </citation>
    <scope>NUCLEOTIDE SEQUENCE</scope>
</reference>
<proteinExistence type="predicted"/>
<gene>
    <name evidence="1" type="primary">jg16039</name>
    <name evidence="1" type="ORF">PAEG_LOCUS27313</name>
</gene>
<organism evidence="1 2">
    <name type="scientific">Pararge aegeria aegeria</name>
    <dbReference type="NCBI Taxonomy" id="348720"/>
    <lineage>
        <taxon>Eukaryota</taxon>
        <taxon>Metazoa</taxon>
        <taxon>Ecdysozoa</taxon>
        <taxon>Arthropoda</taxon>
        <taxon>Hexapoda</taxon>
        <taxon>Insecta</taxon>
        <taxon>Pterygota</taxon>
        <taxon>Neoptera</taxon>
        <taxon>Endopterygota</taxon>
        <taxon>Lepidoptera</taxon>
        <taxon>Glossata</taxon>
        <taxon>Ditrysia</taxon>
        <taxon>Papilionoidea</taxon>
        <taxon>Nymphalidae</taxon>
        <taxon>Satyrinae</taxon>
        <taxon>Satyrini</taxon>
        <taxon>Parargina</taxon>
        <taxon>Pararge</taxon>
    </lineage>
</organism>
<comment type="caution">
    <text evidence="1">The sequence shown here is derived from an EMBL/GenBank/DDBJ whole genome shotgun (WGS) entry which is preliminary data.</text>
</comment>
<evidence type="ECO:0000313" key="1">
    <source>
        <dbReference type="EMBL" id="CAH2269015.1"/>
    </source>
</evidence>
<keyword evidence="2" id="KW-1185">Reference proteome</keyword>
<dbReference type="AlphaFoldDB" id="A0A8S4SPX9"/>
<name>A0A8S4SPX9_9NEOP</name>
<accession>A0A8S4SPX9</accession>
<dbReference type="Proteomes" id="UP000838756">
    <property type="component" value="Unassembled WGS sequence"/>
</dbReference>
<sequence length="82" mass="8963">MIVAGRRCFVRMIVHYGGGDVAIGVEPARDSYGNKAICMLILDERTLPQEKQKPHATHFTLLNDDDAVVILTLERLSGLVGG</sequence>
<dbReference type="EMBL" id="CAKXAJ010026487">
    <property type="protein sequence ID" value="CAH2269015.1"/>
    <property type="molecule type" value="Genomic_DNA"/>
</dbReference>
<protein>
    <submittedName>
        <fullName evidence="1">Jg16039 protein</fullName>
    </submittedName>
</protein>
<evidence type="ECO:0000313" key="2">
    <source>
        <dbReference type="Proteomes" id="UP000838756"/>
    </source>
</evidence>